<dbReference type="EMBL" id="DXDX01000027">
    <property type="protein sequence ID" value="HIY20490.1"/>
    <property type="molecule type" value="Genomic_DNA"/>
</dbReference>
<accession>A0A9D1Y733</accession>
<evidence type="ECO:0000256" key="3">
    <source>
        <dbReference type="ARBA" id="ARBA00022840"/>
    </source>
</evidence>
<dbReference type="CDD" id="cd03230">
    <property type="entry name" value="ABC_DR_subfamily_A"/>
    <property type="match status" value="1"/>
</dbReference>
<dbReference type="PANTHER" id="PTHR42939">
    <property type="entry name" value="ABC TRANSPORTER ATP-BINDING PROTEIN ALBC-RELATED"/>
    <property type="match status" value="1"/>
</dbReference>
<dbReference type="SUPFAM" id="SSF52540">
    <property type="entry name" value="P-loop containing nucleoside triphosphate hydrolases"/>
    <property type="match status" value="1"/>
</dbReference>
<reference evidence="5" key="1">
    <citation type="journal article" date="2021" name="PeerJ">
        <title>Extensive microbial diversity within the chicken gut microbiome revealed by metagenomics and culture.</title>
        <authorList>
            <person name="Gilroy R."/>
            <person name="Ravi A."/>
            <person name="Getino M."/>
            <person name="Pursley I."/>
            <person name="Horton D.L."/>
            <person name="Alikhan N.F."/>
            <person name="Baker D."/>
            <person name="Gharbi K."/>
            <person name="Hall N."/>
            <person name="Watson M."/>
            <person name="Adriaenssens E.M."/>
            <person name="Foster-Nyarko E."/>
            <person name="Jarju S."/>
            <person name="Secka A."/>
            <person name="Antonio M."/>
            <person name="Oren A."/>
            <person name="Chaudhuri R.R."/>
            <person name="La Ragione R."/>
            <person name="Hildebrand F."/>
            <person name="Pallen M.J."/>
        </authorList>
    </citation>
    <scope>NUCLEOTIDE SEQUENCE</scope>
    <source>
        <strain evidence="5">ChiBcec16_6824</strain>
    </source>
</reference>
<protein>
    <submittedName>
        <fullName evidence="5">ABC transporter ATP-binding protein</fullName>
    </submittedName>
</protein>
<evidence type="ECO:0000313" key="5">
    <source>
        <dbReference type="EMBL" id="HIY20490.1"/>
    </source>
</evidence>
<dbReference type="Proteomes" id="UP000823868">
    <property type="component" value="Unassembled WGS sequence"/>
</dbReference>
<evidence type="ECO:0000256" key="1">
    <source>
        <dbReference type="ARBA" id="ARBA00022448"/>
    </source>
</evidence>
<dbReference type="InterPro" id="IPR051782">
    <property type="entry name" value="ABC_Transporter_VariousFunc"/>
</dbReference>
<dbReference type="SMART" id="SM00382">
    <property type="entry name" value="AAA"/>
    <property type="match status" value="1"/>
</dbReference>
<sequence length="220" mass="23966">MMCTHTPILILEEVERHFGGPDTGVGPVSLTVRSGEILGLRGSNGAGKSTLLKLMGGVLTPQSGSCRRCVELEGRVGYVPQEIALYDTLTGLENLRFWGRVYGLPGKAIRPRSQWLLERMELTHKARAPVGTYSGGMRRRLHLATALMRTPRLLLLDEPTVGADPRSAQLILDLLRHLRTLDCATVFISHQAGELEQVCDCILTLERGRLLTSGGEGDGG</sequence>
<dbReference type="Gene3D" id="3.40.50.300">
    <property type="entry name" value="P-loop containing nucleotide triphosphate hydrolases"/>
    <property type="match status" value="1"/>
</dbReference>
<dbReference type="InterPro" id="IPR003439">
    <property type="entry name" value="ABC_transporter-like_ATP-bd"/>
</dbReference>
<keyword evidence="1" id="KW-0813">Transport</keyword>
<proteinExistence type="predicted"/>
<feature type="domain" description="ABC transporter" evidence="4">
    <location>
        <begin position="9"/>
        <end position="218"/>
    </location>
</feature>
<dbReference type="InterPro" id="IPR027417">
    <property type="entry name" value="P-loop_NTPase"/>
</dbReference>
<gene>
    <name evidence="5" type="ORF">H9841_01140</name>
</gene>
<evidence type="ECO:0000256" key="2">
    <source>
        <dbReference type="ARBA" id="ARBA00022741"/>
    </source>
</evidence>
<evidence type="ECO:0000259" key="4">
    <source>
        <dbReference type="PROSITE" id="PS50893"/>
    </source>
</evidence>
<evidence type="ECO:0000313" key="6">
    <source>
        <dbReference type="Proteomes" id="UP000823868"/>
    </source>
</evidence>
<comment type="caution">
    <text evidence="5">The sequence shown here is derived from an EMBL/GenBank/DDBJ whole genome shotgun (WGS) entry which is preliminary data.</text>
</comment>
<organism evidence="5 6">
    <name type="scientific">Candidatus Flavonifractor merdigallinarum</name>
    <dbReference type="NCBI Taxonomy" id="2838589"/>
    <lineage>
        <taxon>Bacteria</taxon>
        <taxon>Bacillati</taxon>
        <taxon>Bacillota</taxon>
        <taxon>Clostridia</taxon>
        <taxon>Eubacteriales</taxon>
        <taxon>Oscillospiraceae</taxon>
        <taxon>Flavonifractor</taxon>
    </lineage>
</organism>
<dbReference type="InterPro" id="IPR003593">
    <property type="entry name" value="AAA+_ATPase"/>
</dbReference>
<reference evidence="5" key="2">
    <citation type="submission" date="2021-04" db="EMBL/GenBank/DDBJ databases">
        <authorList>
            <person name="Gilroy R."/>
        </authorList>
    </citation>
    <scope>NUCLEOTIDE SEQUENCE</scope>
    <source>
        <strain evidence="5">ChiBcec16_6824</strain>
    </source>
</reference>
<dbReference type="GO" id="GO:0005524">
    <property type="term" value="F:ATP binding"/>
    <property type="evidence" value="ECO:0007669"/>
    <property type="project" value="UniProtKB-KW"/>
</dbReference>
<name>A0A9D1Y733_9FIRM</name>
<dbReference type="AlphaFoldDB" id="A0A9D1Y733"/>
<dbReference type="PANTHER" id="PTHR42939:SF1">
    <property type="entry name" value="ABC TRANSPORTER ATP-BINDING PROTEIN ALBC-RELATED"/>
    <property type="match status" value="1"/>
</dbReference>
<keyword evidence="2" id="KW-0547">Nucleotide-binding</keyword>
<dbReference type="PROSITE" id="PS50893">
    <property type="entry name" value="ABC_TRANSPORTER_2"/>
    <property type="match status" value="1"/>
</dbReference>
<keyword evidence="3 5" id="KW-0067">ATP-binding</keyword>
<dbReference type="Pfam" id="PF00005">
    <property type="entry name" value="ABC_tran"/>
    <property type="match status" value="1"/>
</dbReference>
<dbReference type="GO" id="GO:0016887">
    <property type="term" value="F:ATP hydrolysis activity"/>
    <property type="evidence" value="ECO:0007669"/>
    <property type="project" value="InterPro"/>
</dbReference>